<dbReference type="AlphaFoldDB" id="A0A177E7B1"/>
<accession>A0A177E7B1</accession>
<dbReference type="CDD" id="cd00077">
    <property type="entry name" value="HDc"/>
    <property type="match status" value="1"/>
</dbReference>
<sequence length="285" mass="31929">MVKILEHIFEELNTVPNFPDTALRALKMLEDENINFEDLAKVIRYDATITANFLKLVNSAYIGLRRKVESLTQAFALLGINQIRFFLVAACAGQYLKRTLHGYNLSPYEVWLHSLGSGVFAELIAEKVKAKHPDYIFTAALLHDIGKLVLDLFVGGELEVIKDLVKDEGLTFMEAEIMVLGTDHAVVGAELLRRWGFPKETIFAVRAHHDEDWMVQNQTAAIVALSNMLTNLLGIGMGSDGLSYRVPPKLLKVAGIKDRELFSLIAEGYQRFQNLKNNLLANSAR</sequence>
<dbReference type="RefSeq" id="WP_082863522.1">
    <property type="nucleotide sequence ID" value="NZ_LSFI01000019.1"/>
</dbReference>
<dbReference type="Gene3D" id="1.10.3210.10">
    <property type="entry name" value="Hypothetical protein af1432"/>
    <property type="match status" value="1"/>
</dbReference>
<gene>
    <name evidence="2" type="ORF">TH606_04910</name>
</gene>
<dbReference type="NCBIfam" id="TIGR00277">
    <property type="entry name" value="HDIG"/>
    <property type="match status" value="1"/>
</dbReference>
<dbReference type="PANTHER" id="PTHR33525:SF3">
    <property type="entry name" value="RIBONUCLEASE Y"/>
    <property type="match status" value="1"/>
</dbReference>
<evidence type="ECO:0000313" key="2">
    <source>
        <dbReference type="EMBL" id="OAG27785.1"/>
    </source>
</evidence>
<dbReference type="InterPro" id="IPR003607">
    <property type="entry name" value="HD/PDEase_dom"/>
</dbReference>
<dbReference type="InterPro" id="IPR006675">
    <property type="entry name" value="HDIG_dom"/>
</dbReference>
<dbReference type="PROSITE" id="PS51833">
    <property type="entry name" value="HDOD"/>
    <property type="match status" value="1"/>
</dbReference>
<evidence type="ECO:0000259" key="1">
    <source>
        <dbReference type="PROSITE" id="PS51833"/>
    </source>
</evidence>
<dbReference type="EMBL" id="LSFI01000019">
    <property type="protein sequence ID" value="OAG27785.1"/>
    <property type="molecule type" value="Genomic_DNA"/>
</dbReference>
<organism evidence="2 3">
    <name type="scientific">Thermodesulfatator autotrophicus</name>
    <dbReference type="NCBI Taxonomy" id="1795632"/>
    <lineage>
        <taxon>Bacteria</taxon>
        <taxon>Pseudomonadati</taxon>
        <taxon>Thermodesulfobacteriota</taxon>
        <taxon>Thermodesulfobacteria</taxon>
        <taxon>Thermodesulfobacteriales</taxon>
        <taxon>Thermodesulfatatoraceae</taxon>
        <taxon>Thermodesulfatator</taxon>
    </lineage>
</organism>
<reference evidence="2 3" key="1">
    <citation type="submission" date="2016-02" db="EMBL/GenBank/DDBJ databases">
        <title>Draft genome sequence of Thermodesulfatator sp. S606.</title>
        <authorList>
            <person name="Lai Q."/>
            <person name="Cao J."/>
            <person name="Dupont S."/>
            <person name="Shao Z."/>
            <person name="Jebbar M."/>
            <person name="Alain K."/>
        </authorList>
    </citation>
    <scope>NUCLEOTIDE SEQUENCE [LARGE SCALE GENOMIC DNA]</scope>
    <source>
        <strain evidence="2 3">S606</strain>
    </source>
</reference>
<protein>
    <recommendedName>
        <fullName evidence="1">HDOD domain-containing protein</fullName>
    </recommendedName>
</protein>
<dbReference type="InterPro" id="IPR013976">
    <property type="entry name" value="HDOD"/>
</dbReference>
<dbReference type="PANTHER" id="PTHR33525">
    <property type="match status" value="1"/>
</dbReference>
<dbReference type="SUPFAM" id="SSF109604">
    <property type="entry name" value="HD-domain/PDEase-like"/>
    <property type="match status" value="1"/>
</dbReference>
<dbReference type="SMART" id="SM00471">
    <property type="entry name" value="HDc"/>
    <property type="match status" value="1"/>
</dbReference>
<dbReference type="Pfam" id="PF08668">
    <property type="entry name" value="HDOD"/>
    <property type="match status" value="1"/>
</dbReference>
<dbReference type="STRING" id="1795632.TH606_04910"/>
<proteinExistence type="predicted"/>
<keyword evidence="3" id="KW-1185">Reference proteome</keyword>
<feature type="domain" description="HDOD" evidence="1">
    <location>
        <begin position="15"/>
        <end position="211"/>
    </location>
</feature>
<dbReference type="InterPro" id="IPR052340">
    <property type="entry name" value="RNase_Y/CdgJ"/>
</dbReference>
<evidence type="ECO:0000313" key="3">
    <source>
        <dbReference type="Proteomes" id="UP000076964"/>
    </source>
</evidence>
<name>A0A177E7B1_9BACT</name>
<dbReference type="OrthoDB" id="9803649at2"/>
<dbReference type="Proteomes" id="UP000076964">
    <property type="component" value="Unassembled WGS sequence"/>
</dbReference>
<comment type="caution">
    <text evidence="2">The sequence shown here is derived from an EMBL/GenBank/DDBJ whole genome shotgun (WGS) entry which is preliminary data.</text>
</comment>